<dbReference type="KEGG" id="dpx:DAPPUDRAFT_317764"/>
<accession>E9GGW9</accession>
<sequence length="197" mass="23106">MKTKVLEDEVMLLKAKEEEFIAEKKRVEKMNEEIKVLKEQLLEKEQKQVSEEKKKKNDTDTDSSDFHLDKDVLTSHKEKAFDEITSVEKKLALQKTENPNKEPVIQRVYTIKQFVYDNMEAGFSYEYRATTKMTSQNATRGDNVRKTMKSLDLEHTINLTKKVWTNLPGWSLIQIEIATRTAIQVKFNSKRKTCKLE</sequence>
<dbReference type="AlphaFoldDB" id="E9GGW9"/>
<keyword evidence="3" id="KW-1185">Reference proteome</keyword>
<reference evidence="2 3" key="1">
    <citation type="journal article" date="2011" name="Science">
        <title>The ecoresponsive genome of Daphnia pulex.</title>
        <authorList>
            <person name="Colbourne J.K."/>
            <person name="Pfrender M.E."/>
            <person name="Gilbert D."/>
            <person name="Thomas W.K."/>
            <person name="Tucker A."/>
            <person name="Oakley T.H."/>
            <person name="Tokishita S."/>
            <person name="Aerts A."/>
            <person name="Arnold G.J."/>
            <person name="Basu M.K."/>
            <person name="Bauer D.J."/>
            <person name="Caceres C.E."/>
            <person name="Carmel L."/>
            <person name="Casola C."/>
            <person name="Choi J.H."/>
            <person name="Detter J.C."/>
            <person name="Dong Q."/>
            <person name="Dusheyko S."/>
            <person name="Eads B.D."/>
            <person name="Frohlich T."/>
            <person name="Geiler-Samerotte K.A."/>
            <person name="Gerlach D."/>
            <person name="Hatcher P."/>
            <person name="Jogdeo S."/>
            <person name="Krijgsveld J."/>
            <person name="Kriventseva E.V."/>
            <person name="Kultz D."/>
            <person name="Laforsch C."/>
            <person name="Lindquist E."/>
            <person name="Lopez J."/>
            <person name="Manak J.R."/>
            <person name="Muller J."/>
            <person name="Pangilinan J."/>
            <person name="Patwardhan R.P."/>
            <person name="Pitluck S."/>
            <person name="Pritham E.J."/>
            <person name="Rechtsteiner A."/>
            <person name="Rho M."/>
            <person name="Rogozin I.B."/>
            <person name="Sakarya O."/>
            <person name="Salamov A."/>
            <person name="Schaack S."/>
            <person name="Shapiro H."/>
            <person name="Shiga Y."/>
            <person name="Skalitzky C."/>
            <person name="Smith Z."/>
            <person name="Souvorov A."/>
            <person name="Sung W."/>
            <person name="Tang Z."/>
            <person name="Tsuchiya D."/>
            <person name="Tu H."/>
            <person name="Vos H."/>
            <person name="Wang M."/>
            <person name="Wolf Y.I."/>
            <person name="Yamagata H."/>
            <person name="Yamada T."/>
            <person name="Ye Y."/>
            <person name="Shaw J.R."/>
            <person name="Andrews J."/>
            <person name="Crease T.J."/>
            <person name="Tang H."/>
            <person name="Lucas S.M."/>
            <person name="Robertson H.M."/>
            <person name="Bork P."/>
            <person name="Koonin E.V."/>
            <person name="Zdobnov E.M."/>
            <person name="Grigoriev I.V."/>
            <person name="Lynch M."/>
            <person name="Boore J.L."/>
        </authorList>
    </citation>
    <scope>NUCLEOTIDE SEQUENCE [LARGE SCALE GENOMIC DNA]</scope>
</reference>
<name>E9GGW9_DAPPU</name>
<dbReference type="PhylomeDB" id="E9GGW9"/>
<feature type="region of interest" description="Disordered" evidence="1">
    <location>
        <begin position="46"/>
        <end position="67"/>
    </location>
</feature>
<evidence type="ECO:0000313" key="2">
    <source>
        <dbReference type="EMBL" id="EFX81098.1"/>
    </source>
</evidence>
<dbReference type="Proteomes" id="UP000000305">
    <property type="component" value="Unassembled WGS sequence"/>
</dbReference>
<dbReference type="EMBL" id="GL732544">
    <property type="protein sequence ID" value="EFX81098.1"/>
    <property type="molecule type" value="Genomic_DNA"/>
</dbReference>
<dbReference type="InParanoid" id="E9GGW9"/>
<proteinExistence type="predicted"/>
<organism evidence="2 3">
    <name type="scientific">Daphnia pulex</name>
    <name type="common">Water flea</name>
    <dbReference type="NCBI Taxonomy" id="6669"/>
    <lineage>
        <taxon>Eukaryota</taxon>
        <taxon>Metazoa</taxon>
        <taxon>Ecdysozoa</taxon>
        <taxon>Arthropoda</taxon>
        <taxon>Crustacea</taxon>
        <taxon>Branchiopoda</taxon>
        <taxon>Diplostraca</taxon>
        <taxon>Cladocera</taxon>
        <taxon>Anomopoda</taxon>
        <taxon>Daphniidae</taxon>
        <taxon>Daphnia</taxon>
    </lineage>
</organism>
<gene>
    <name evidence="2" type="ORF">DAPPUDRAFT_317764</name>
</gene>
<dbReference type="HOGENOM" id="CLU_1385448_0_0_1"/>
<evidence type="ECO:0000256" key="1">
    <source>
        <dbReference type="SAM" id="MobiDB-lite"/>
    </source>
</evidence>
<evidence type="ECO:0000313" key="3">
    <source>
        <dbReference type="Proteomes" id="UP000000305"/>
    </source>
</evidence>
<protein>
    <submittedName>
        <fullName evidence="2">Uncharacterized protein</fullName>
    </submittedName>
</protein>